<evidence type="ECO:0000313" key="1">
    <source>
        <dbReference type="EMBL" id="KAK8763345.1"/>
    </source>
</evidence>
<protein>
    <submittedName>
        <fullName evidence="1">Uncharacterized protein</fullName>
    </submittedName>
</protein>
<reference evidence="1 2" key="1">
    <citation type="journal article" date="2023" name="Arcadia Sci">
        <title>De novo assembly of a long-read Amblyomma americanum tick genome.</title>
        <authorList>
            <person name="Chou S."/>
            <person name="Poskanzer K.E."/>
            <person name="Rollins M."/>
            <person name="Thuy-Boun P.S."/>
        </authorList>
    </citation>
    <scope>NUCLEOTIDE SEQUENCE [LARGE SCALE GENOMIC DNA]</scope>
    <source>
        <strain evidence="1">F_SG_1</strain>
        <tissue evidence="1">Salivary glands</tissue>
    </source>
</reference>
<dbReference type="EMBL" id="JARKHS020029408">
    <property type="protein sequence ID" value="KAK8763345.1"/>
    <property type="molecule type" value="Genomic_DNA"/>
</dbReference>
<comment type="caution">
    <text evidence="1">The sequence shown here is derived from an EMBL/GenBank/DDBJ whole genome shotgun (WGS) entry which is preliminary data.</text>
</comment>
<dbReference type="Proteomes" id="UP001321473">
    <property type="component" value="Unassembled WGS sequence"/>
</dbReference>
<gene>
    <name evidence="1" type="ORF">V5799_034041</name>
</gene>
<proteinExistence type="predicted"/>
<dbReference type="AlphaFoldDB" id="A0AAQ4DLK5"/>
<evidence type="ECO:0000313" key="2">
    <source>
        <dbReference type="Proteomes" id="UP001321473"/>
    </source>
</evidence>
<accession>A0AAQ4DLK5</accession>
<organism evidence="1 2">
    <name type="scientific">Amblyomma americanum</name>
    <name type="common">Lone star tick</name>
    <dbReference type="NCBI Taxonomy" id="6943"/>
    <lineage>
        <taxon>Eukaryota</taxon>
        <taxon>Metazoa</taxon>
        <taxon>Ecdysozoa</taxon>
        <taxon>Arthropoda</taxon>
        <taxon>Chelicerata</taxon>
        <taxon>Arachnida</taxon>
        <taxon>Acari</taxon>
        <taxon>Parasitiformes</taxon>
        <taxon>Ixodida</taxon>
        <taxon>Ixodoidea</taxon>
        <taxon>Ixodidae</taxon>
        <taxon>Amblyomminae</taxon>
        <taxon>Amblyomma</taxon>
    </lineage>
</organism>
<name>A0AAQ4DLK5_AMBAM</name>
<sequence>MNTGTLQTLKRHYGPAENRPVAMIRKMELPGDTELRTGQHEQLVEAGEHAGDQVIVVQARRVTVQVGHGLHNHHCEGDHVVLLVLDRAASHLHGTATNSVLEAPGPLASYGLNIRDSKQLAVLPEDLAQDAAGVVCPSKNPTVCTPTAFPPPGLHTTEGAEELAILPQDLAQDATRAFRPTETLATWLRPLRRLPSLTSEKTRKNLCTSGWLSATLPLVSQAF</sequence>
<keyword evidence="2" id="KW-1185">Reference proteome</keyword>